<proteinExistence type="predicted"/>
<dbReference type="InterPro" id="IPR036890">
    <property type="entry name" value="HATPase_C_sf"/>
</dbReference>
<evidence type="ECO:0000256" key="6">
    <source>
        <dbReference type="ARBA" id="ARBA00022679"/>
    </source>
</evidence>
<comment type="subcellular location">
    <subcellularLocation>
        <location evidence="2">Cell membrane</location>
        <topology evidence="2">Multi-pass membrane protein</topology>
    </subcellularLocation>
</comment>
<evidence type="ECO:0000256" key="14">
    <source>
        <dbReference type="SAM" id="Phobius"/>
    </source>
</evidence>
<dbReference type="SMART" id="SM00387">
    <property type="entry name" value="HATPase_c"/>
    <property type="match status" value="1"/>
</dbReference>
<keyword evidence="10" id="KW-0067">ATP-binding</keyword>
<evidence type="ECO:0000256" key="2">
    <source>
        <dbReference type="ARBA" id="ARBA00004651"/>
    </source>
</evidence>
<dbReference type="Pfam" id="PF02518">
    <property type="entry name" value="HATPase_c"/>
    <property type="match status" value="1"/>
</dbReference>
<comment type="caution">
    <text evidence="17">The sequence shown here is derived from an EMBL/GenBank/DDBJ whole genome shotgun (WGS) entry which is preliminary data.</text>
</comment>
<dbReference type="PANTHER" id="PTHR45528:SF1">
    <property type="entry name" value="SENSOR HISTIDINE KINASE CPXA"/>
    <property type="match status" value="1"/>
</dbReference>
<evidence type="ECO:0000256" key="3">
    <source>
        <dbReference type="ARBA" id="ARBA00012438"/>
    </source>
</evidence>
<dbReference type="CDD" id="cd06225">
    <property type="entry name" value="HAMP"/>
    <property type="match status" value="1"/>
</dbReference>
<dbReference type="InterPro" id="IPR004358">
    <property type="entry name" value="Sig_transdc_His_kin-like_C"/>
</dbReference>
<dbReference type="SMART" id="SM00388">
    <property type="entry name" value="HisKA"/>
    <property type="match status" value="1"/>
</dbReference>
<dbReference type="InterPro" id="IPR036097">
    <property type="entry name" value="HisK_dim/P_sf"/>
</dbReference>
<dbReference type="GO" id="GO:0016301">
    <property type="term" value="F:kinase activity"/>
    <property type="evidence" value="ECO:0007669"/>
    <property type="project" value="UniProtKB-KW"/>
</dbReference>
<evidence type="ECO:0000256" key="12">
    <source>
        <dbReference type="ARBA" id="ARBA00023012"/>
    </source>
</evidence>
<dbReference type="PANTHER" id="PTHR45528">
    <property type="entry name" value="SENSOR HISTIDINE KINASE CPXA"/>
    <property type="match status" value="1"/>
</dbReference>
<organism evidence="17 18">
    <name type="scientific">Anaeromassilibacillus senegalensis</name>
    <dbReference type="NCBI Taxonomy" id="1673717"/>
    <lineage>
        <taxon>Bacteria</taxon>
        <taxon>Bacillati</taxon>
        <taxon>Bacillota</taxon>
        <taxon>Clostridia</taxon>
        <taxon>Eubacteriales</taxon>
        <taxon>Acutalibacteraceae</taxon>
        <taxon>Anaeromassilibacillus</taxon>
    </lineage>
</organism>
<dbReference type="EC" id="2.7.13.3" evidence="3"/>
<feature type="domain" description="HAMP" evidence="16">
    <location>
        <begin position="213"/>
        <end position="265"/>
    </location>
</feature>
<protein>
    <recommendedName>
        <fullName evidence="3">histidine kinase</fullName>
        <ecNumber evidence="3">2.7.13.3</ecNumber>
    </recommendedName>
</protein>
<keyword evidence="12" id="KW-0902">Two-component regulatory system</keyword>
<gene>
    <name evidence="17" type="ORF">L0P57_02975</name>
</gene>
<evidence type="ECO:0000256" key="11">
    <source>
        <dbReference type="ARBA" id="ARBA00022989"/>
    </source>
</evidence>
<name>A0ABS9MHD3_9FIRM</name>
<feature type="transmembrane region" description="Helical" evidence="14">
    <location>
        <begin position="20"/>
        <end position="46"/>
    </location>
</feature>
<keyword evidence="11 14" id="KW-1133">Transmembrane helix</keyword>
<reference evidence="17 18" key="1">
    <citation type="submission" date="2022-01" db="EMBL/GenBank/DDBJ databases">
        <title>Collection of gut derived symbiotic bacterial strains cultured from healthy donors.</title>
        <authorList>
            <person name="Lin H."/>
            <person name="Kohout C."/>
            <person name="Waligurski E."/>
            <person name="Pamer E.G."/>
        </authorList>
    </citation>
    <scope>NUCLEOTIDE SEQUENCE [LARGE SCALE GENOMIC DNA]</scope>
    <source>
        <strain evidence="17 18">DFI.7.58</strain>
    </source>
</reference>
<dbReference type="Gene3D" id="3.30.565.10">
    <property type="entry name" value="Histidine kinase-like ATPase, C-terminal domain"/>
    <property type="match status" value="1"/>
</dbReference>
<dbReference type="InterPro" id="IPR005467">
    <property type="entry name" value="His_kinase_dom"/>
</dbReference>
<keyword evidence="6" id="KW-0808">Transferase</keyword>
<dbReference type="SMART" id="SM00304">
    <property type="entry name" value="HAMP"/>
    <property type="match status" value="1"/>
</dbReference>
<dbReference type="Pfam" id="PF00512">
    <property type="entry name" value="HisKA"/>
    <property type="match status" value="1"/>
</dbReference>
<keyword evidence="5" id="KW-0597">Phosphoprotein</keyword>
<dbReference type="Pfam" id="PF00672">
    <property type="entry name" value="HAMP"/>
    <property type="match status" value="1"/>
</dbReference>
<evidence type="ECO:0000313" key="17">
    <source>
        <dbReference type="EMBL" id="MCG4609903.1"/>
    </source>
</evidence>
<keyword evidence="13 14" id="KW-0472">Membrane</keyword>
<dbReference type="InterPro" id="IPR003660">
    <property type="entry name" value="HAMP_dom"/>
</dbReference>
<evidence type="ECO:0000256" key="10">
    <source>
        <dbReference type="ARBA" id="ARBA00022840"/>
    </source>
</evidence>
<evidence type="ECO:0000313" key="18">
    <source>
        <dbReference type="Proteomes" id="UP001298681"/>
    </source>
</evidence>
<evidence type="ECO:0000256" key="7">
    <source>
        <dbReference type="ARBA" id="ARBA00022692"/>
    </source>
</evidence>
<dbReference type="CDD" id="cd00075">
    <property type="entry name" value="HATPase"/>
    <property type="match status" value="1"/>
</dbReference>
<feature type="domain" description="Histidine kinase" evidence="15">
    <location>
        <begin position="273"/>
        <end position="484"/>
    </location>
</feature>
<dbReference type="Gene3D" id="1.10.287.130">
    <property type="match status" value="1"/>
</dbReference>
<evidence type="ECO:0000256" key="9">
    <source>
        <dbReference type="ARBA" id="ARBA00022777"/>
    </source>
</evidence>
<evidence type="ECO:0000256" key="5">
    <source>
        <dbReference type="ARBA" id="ARBA00022553"/>
    </source>
</evidence>
<evidence type="ECO:0000256" key="1">
    <source>
        <dbReference type="ARBA" id="ARBA00000085"/>
    </source>
</evidence>
<dbReference type="Proteomes" id="UP001298681">
    <property type="component" value="Unassembled WGS sequence"/>
</dbReference>
<dbReference type="InterPro" id="IPR050398">
    <property type="entry name" value="HssS/ArlS-like"/>
</dbReference>
<keyword evidence="8" id="KW-0547">Nucleotide-binding</keyword>
<evidence type="ECO:0000256" key="13">
    <source>
        <dbReference type="ARBA" id="ARBA00023136"/>
    </source>
</evidence>
<keyword evidence="9 17" id="KW-0418">Kinase</keyword>
<evidence type="ECO:0000259" key="16">
    <source>
        <dbReference type="PROSITE" id="PS50885"/>
    </source>
</evidence>
<dbReference type="PROSITE" id="PS50109">
    <property type="entry name" value="HIS_KIN"/>
    <property type="match status" value="1"/>
</dbReference>
<evidence type="ECO:0000256" key="4">
    <source>
        <dbReference type="ARBA" id="ARBA00022475"/>
    </source>
</evidence>
<dbReference type="EMBL" id="JAKNHQ010000003">
    <property type="protein sequence ID" value="MCG4609903.1"/>
    <property type="molecule type" value="Genomic_DNA"/>
</dbReference>
<dbReference type="SUPFAM" id="SSF55874">
    <property type="entry name" value="ATPase domain of HSP90 chaperone/DNA topoisomerase II/histidine kinase"/>
    <property type="match status" value="1"/>
</dbReference>
<dbReference type="PRINTS" id="PR00344">
    <property type="entry name" value="BCTRLSENSOR"/>
</dbReference>
<accession>A0ABS9MHD3</accession>
<sequence length="499" mass="56617">MKDRLRERFSNRIGIKWGLFSGFAAFAAIILVMLWVFQIMFLGSFYKFIKVSDIKNSAQTIERNINSDDLSTLIQNIARDNQICIIVSDEYGDLFYSEDALPNCVIHRLNGLQRAFIYEITRRNGGVYFEQFPEDNMRTVPNWDQQIPENPDSPESMIYTFITERENGKRLLVLLNSTISPVGSTVQTLRVQLTWITVIMLILAFFLALFLSRRISGPIIKINSSAKVLAQGNYDVQFAENGYREIAELGATLNYAAKELSKVETLRRDLIANVSHDLRTPLTMITGYAEVMRDLPGENTPENVQVIIDEANRLTTLVNDMLDLSKMQAGAQKLSPSFFDLTESVRDILGRYNKLTDYHISFTADRDVTVYADELKISQVVYNLVNNAITYTGEDKVVRLRQTEHDGKVRIEVRDTGEGIEQDKLKDIWERYYKVDKAHKRAQIGTGLGLSIVKTILDMHGGAYGVQSEQGVGSTFWFELDVQGDSVVEAPKPLSNVSR</sequence>
<dbReference type="CDD" id="cd00082">
    <property type="entry name" value="HisKA"/>
    <property type="match status" value="1"/>
</dbReference>
<dbReference type="Gene3D" id="6.10.340.10">
    <property type="match status" value="1"/>
</dbReference>
<comment type="catalytic activity">
    <reaction evidence="1">
        <text>ATP + protein L-histidine = ADP + protein N-phospho-L-histidine.</text>
        <dbReference type="EC" id="2.7.13.3"/>
    </reaction>
</comment>
<evidence type="ECO:0000259" key="15">
    <source>
        <dbReference type="PROSITE" id="PS50109"/>
    </source>
</evidence>
<dbReference type="InterPro" id="IPR003594">
    <property type="entry name" value="HATPase_dom"/>
</dbReference>
<keyword evidence="4" id="KW-1003">Cell membrane</keyword>
<dbReference type="SUPFAM" id="SSF158472">
    <property type="entry name" value="HAMP domain-like"/>
    <property type="match status" value="1"/>
</dbReference>
<keyword evidence="7 14" id="KW-0812">Transmembrane</keyword>
<dbReference type="InterPro" id="IPR003661">
    <property type="entry name" value="HisK_dim/P_dom"/>
</dbReference>
<evidence type="ECO:0000256" key="8">
    <source>
        <dbReference type="ARBA" id="ARBA00022741"/>
    </source>
</evidence>
<dbReference type="PROSITE" id="PS50885">
    <property type="entry name" value="HAMP"/>
    <property type="match status" value="1"/>
</dbReference>
<feature type="transmembrane region" description="Helical" evidence="14">
    <location>
        <begin position="193"/>
        <end position="211"/>
    </location>
</feature>
<keyword evidence="18" id="KW-1185">Reference proteome</keyword>
<dbReference type="SUPFAM" id="SSF47384">
    <property type="entry name" value="Homodimeric domain of signal transducing histidine kinase"/>
    <property type="match status" value="1"/>
</dbReference>